<dbReference type="Pfam" id="PF02886">
    <property type="entry name" value="LBP_BPI_CETP_C"/>
    <property type="match status" value="1"/>
</dbReference>
<evidence type="ECO:0000313" key="3">
    <source>
        <dbReference type="WBParaSite" id="Csp11.Scaffold630.g19672.t1"/>
    </source>
</evidence>
<protein>
    <submittedName>
        <fullName evidence="3">BPI2 domain-containing protein</fullName>
    </submittedName>
</protein>
<evidence type="ECO:0000259" key="1">
    <source>
        <dbReference type="Pfam" id="PF02886"/>
    </source>
</evidence>
<keyword evidence="2" id="KW-1185">Reference proteome</keyword>
<dbReference type="STRING" id="1561998.A0A1I7UV71"/>
<evidence type="ECO:0000313" key="2">
    <source>
        <dbReference type="Proteomes" id="UP000095282"/>
    </source>
</evidence>
<dbReference type="AlphaFoldDB" id="A0A1I7UV71"/>
<dbReference type="SUPFAM" id="SSF55394">
    <property type="entry name" value="Bactericidal permeability-increasing protein, BPI"/>
    <property type="match status" value="1"/>
</dbReference>
<dbReference type="Proteomes" id="UP000095282">
    <property type="component" value="Unplaced"/>
</dbReference>
<proteinExistence type="predicted"/>
<dbReference type="WBParaSite" id="Csp11.Scaffold630.g19672.t1">
    <property type="protein sequence ID" value="Csp11.Scaffold630.g19672.t1"/>
    <property type="gene ID" value="Csp11.Scaffold630.g19672"/>
</dbReference>
<dbReference type="GO" id="GO:0008289">
    <property type="term" value="F:lipid binding"/>
    <property type="evidence" value="ECO:0007669"/>
    <property type="project" value="InterPro"/>
</dbReference>
<reference evidence="3" key="1">
    <citation type="submission" date="2016-11" db="UniProtKB">
        <authorList>
            <consortium name="WormBaseParasite"/>
        </authorList>
    </citation>
    <scope>IDENTIFICATION</scope>
</reference>
<dbReference type="InterPro" id="IPR017943">
    <property type="entry name" value="Bactericidal_perm-incr_a/b_dom"/>
</dbReference>
<name>A0A1I7UV71_9PELO</name>
<feature type="domain" description="Lipid-binding serum glycoprotein C-terminal" evidence="1">
    <location>
        <begin position="6"/>
        <end position="110"/>
    </location>
</feature>
<sequence>MNQVDGVMLNMSLAVDLFLNPYEKTKKNILARLVVDTSSDVEPYLNGTRIHGHLRNSTITARVDFSNIGDVPKSFLNAFSTILSMTARQTIRSVLGVGIPIPSYDNVTVADDLEKVS</sequence>
<organism evidence="2 3">
    <name type="scientific">Caenorhabditis tropicalis</name>
    <dbReference type="NCBI Taxonomy" id="1561998"/>
    <lineage>
        <taxon>Eukaryota</taxon>
        <taxon>Metazoa</taxon>
        <taxon>Ecdysozoa</taxon>
        <taxon>Nematoda</taxon>
        <taxon>Chromadorea</taxon>
        <taxon>Rhabditida</taxon>
        <taxon>Rhabditina</taxon>
        <taxon>Rhabditomorpha</taxon>
        <taxon>Rhabditoidea</taxon>
        <taxon>Rhabditidae</taxon>
        <taxon>Peloderinae</taxon>
        <taxon>Caenorhabditis</taxon>
    </lineage>
</organism>
<dbReference type="eggNOG" id="KOG4160">
    <property type="taxonomic scope" value="Eukaryota"/>
</dbReference>
<dbReference type="Gene3D" id="3.15.20.10">
    <property type="entry name" value="Bactericidal permeability-increasing protein, domain 2"/>
    <property type="match status" value="1"/>
</dbReference>
<dbReference type="InterPro" id="IPR001124">
    <property type="entry name" value="Lipid-bd_serum_glycop_C"/>
</dbReference>
<accession>A0A1I7UV71</accession>